<organism evidence="1 2">
    <name type="scientific">Sesamum alatum</name>
    <dbReference type="NCBI Taxonomy" id="300844"/>
    <lineage>
        <taxon>Eukaryota</taxon>
        <taxon>Viridiplantae</taxon>
        <taxon>Streptophyta</taxon>
        <taxon>Embryophyta</taxon>
        <taxon>Tracheophyta</taxon>
        <taxon>Spermatophyta</taxon>
        <taxon>Magnoliopsida</taxon>
        <taxon>eudicotyledons</taxon>
        <taxon>Gunneridae</taxon>
        <taxon>Pentapetalae</taxon>
        <taxon>asterids</taxon>
        <taxon>lamiids</taxon>
        <taxon>Lamiales</taxon>
        <taxon>Pedaliaceae</taxon>
        <taxon>Sesamum</taxon>
    </lineage>
</organism>
<gene>
    <name evidence="1" type="ORF">Salat_2619200</name>
</gene>
<dbReference type="AlphaFoldDB" id="A0AAE1XNF0"/>
<protein>
    <submittedName>
        <fullName evidence="1">Uncharacterized protein</fullName>
    </submittedName>
</protein>
<reference evidence="1" key="2">
    <citation type="journal article" date="2024" name="Plant">
        <title>Genomic evolution and insights into agronomic trait innovations of Sesamum species.</title>
        <authorList>
            <person name="Miao H."/>
            <person name="Wang L."/>
            <person name="Qu L."/>
            <person name="Liu H."/>
            <person name="Sun Y."/>
            <person name="Le M."/>
            <person name="Wang Q."/>
            <person name="Wei S."/>
            <person name="Zheng Y."/>
            <person name="Lin W."/>
            <person name="Duan Y."/>
            <person name="Cao H."/>
            <person name="Xiong S."/>
            <person name="Wang X."/>
            <person name="Wei L."/>
            <person name="Li C."/>
            <person name="Ma Q."/>
            <person name="Ju M."/>
            <person name="Zhao R."/>
            <person name="Li G."/>
            <person name="Mu C."/>
            <person name="Tian Q."/>
            <person name="Mei H."/>
            <person name="Zhang T."/>
            <person name="Gao T."/>
            <person name="Zhang H."/>
        </authorList>
    </citation>
    <scope>NUCLEOTIDE SEQUENCE</scope>
    <source>
        <strain evidence="1">3651</strain>
    </source>
</reference>
<evidence type="ECO:0000313" key="2">
    <source>
        <dbReference type="Proteomes" id="UP001293254"/>
    </source>
</evidence>
<evidence type="ECO:0000313" key="1">
    <source>
        <dbReference type="EMBL" id="KAK4415120.1"/>
    </source>
</evidence>
<name>A0AAE1XNF0_9LAMI</name>
<comment type="caution">
    <text evidence="1">The sequence shown here is derived from an EMBL/GenBank/DDBJ whole genome shotgun (WGS) entry which is preliminary data.</text>
</comment>
<proteinExistence type="predicted"/>
<keyword evidence="2" id="KW-1185">Reference proteome</keyword>
<sequence length="214" mass="23010">MYEASHLGHLVGSHVSSPDCLGCMYHSKDTRPPSRATGECLLRMDSRSTRPGPCLPSSLVGGTQTLISGAALAIVSSTSSQMSEEAIRKLVAQVALPADYDWLRPTPSQFANDPPLGYLTVYASQLTSASLIASDTCIVPRYEASHLGHLVGSHVSSPDCLECMHYSKVEASLSGHQRVPSLYGFSFYETEAGAMPSKRLFHRMIRGTSFSPSS</sequence>
<dbReference type="Proteomes" id="UP001293254">
    <property type="component" value="Unassembled WGS sequence"/>
</dbReference>
<dbReference type="EMBL" id="JACGWO010000011">
    <property type="protein sequence ID" value="KAK4415120.1"/>
    <property type="molecule type" value="Genomic_DNA"/>
</dbReference>
<accession>A0AAE1XNF0</accession>
<reference evidence="1" key="1">
    <citation type="submission" date="2020-06" db="EMBL/GenBank/DDBJ databases">
        <authorList>
            <person name="Li T."/>
            <person name="Hu X."/>
            <person name="Zhang T."/>
            <person name="Song X."/>
            <person name="Zhang H."/>
            <person name="Dai N."/>
            <person name="Sheng W."/>
            <person name="Hou X."/>
            <person name="Wei L."/>
        </authorList>
    </citation>
    <scope>NUCLEOTIDE SEQUENCE</scope>
    <source>
        <strain evidence="1">3651</strain>
        <tissue evidence="1">Leaf</tissue>
    </source>
</reference>